<protein>
    <submittedName>
        <fullName evidence="4">Putative titin-like</fullName>
    </submittedName>
</protein>
<dbReference type="InterPro" id="IPR003598">
    <property type="entry name" value="Ig_sub2"/>
</dbReference>
<sequence>MLLSILEETATFTCRVIGFPRPTITWLINGNPLSDDRFISVYELDGICTLVITEVIEEDDTVYELVATNEAGTVTTEAELIIPVDEKSNVAMNQYPQEVQITFEVPEKQPITVELPEEKPTEQIPQMTEDVRETIEAVIEEKPHMALREAQITFAVPEEQPIEVNATEVYPDDKHVEEVPKKLEDVRETIEVVIKEKPEAPQEVQITLGVLGEHPIEEMPQMDIQKRYLSKKPLKNQNMLRRQLKLSWKKT</sequence>
<dbReference type="Proteomes" id="UP000230750">
    <property type="component" value="Unassembled WGS sequence"/>
</dbReference>
<dbReference type="AlphaFoldDB" id="A0A2G8LL17"/>
<comment type="caution">
    <text evidence="4">The sequence shown here is derived from an EMBL/GenBank/DDBJ whole genome shotgun (WGS) entry which is preliminary data.</text>
</comment>
<keyword evidence="2" id="KW-0393">Immunoglobulin domain</keyword>
<keyword evidence="1" id="KW-1015">Disulfide bond</keyword>
<proteinExistence type="predicted"/>
<dbReference type="InterPro" id="IPR013783">
    <property type="entry name" value="Ig-like_fold"/>
</dbReference>
<feature type="domain" description="Ig-like" evidence="3">
    <location>
        <begin position="1"/>
        <end position="81"/>
    </location>
</feature>
<dbReference type="InterPro" id="IPR007110">
    <property type="entry name" value="Ig-like_dom"/>
</dbReference>
<evidence type="ECO:0000313" key="5">
    <source>
        <dbReference type="Proteomes" id="UP000230750"/>
    </source>
</evidence>
<dbReference type="PANTHER" id="PTHR47633">
    <property type="entry name" value="IMMUNOGLOBULIN"/>
    <property type="match status" value="1"/>
</dbReference>
<reference evidence="4 5" key="1">
    <citation type="journal article" date="2017" name="PLoS Biol.">
        <title>The sea cucumber genome provides insights into morphological evolution and visceral regeneration.</title>
        <authorList>
            <person name="Zhang X."/>
            <person name="Sun L."/>
            <person name="Yuan J."/>
            <person name="Sun Y."/>
            <person name="Gao Y."/>
            <person name="Zhang L."/>
            <person name="Li S."/>
            <person name="Dai H."/>
            <person name="Hamel J.F."/>
            <person name="Liu C."/>
            <person name="Yu Y."/>
            <person name="Liu S."/>
            <person name="Lin W."/>
            <person name="Guo K."/>
            <person name="Jin S."/>
            <person name="Xu P."/>
            <person name="Storey K.B."/>
            <person name="Huan P."/>
            <person name="Zhang T."/>
            <person name="Zhou Y."/>
            <person name="Zhang J."/>
            <person name="Lin C."/>
            <person name="Li X."/>
            <person name="Xing L."/>
            <person name="Huo D."/>
            <person name="Sun M."/>
            <person name="Wang L."/>
            <person name="Mercier A."/>
            <person name="Li F."/>
            <person name="Yang H."/>
            <person name="Xiang J."/>
        </authorList>
    </citation>
    <scope>NUCLEOTIDE SEQUENCE [LARGE SCALE GENOMIC DNA]</scope>
    <source>
        <strain evidence="4">Shaxun</strain>
        <tissue evidence="4">Muscle</tissue>
    </source>
</reference>
<accession>A0A2G8LL17</accession>
<dbReference type="FunFam" id="2.60.40.10:FF:000032">
    <property type="entry name" value="palladin isoform X1"/>
    <property type="match status" value="1"/>
</dbReference>
<dbReference type="OrthoDB" id="5969272at2759"/>
<evidence type="ECO:0000256" key="2">
    <source>
        <dbReference type="ARBA" id="ARBA00023319"/>
    </source>
</evidence>
<name>A0A2G8LL17_STIJA</name>
<evidence type="ECO:0000259" key="3">
    <source>
        <dbReference type="PROSITE" id="PS50835"/>
    </source>
</evidence>
<keyword evidence="5" id="KW-1185">Reference proteome</keyword>
<organism evidence="4 5">
    <name type="scientific">Stichopus japonicus</name>
    <name type="common">Sea cucumber</name>
    <dbReference type="NCBI Taxonomy" id="307972"/>
    <lineage>
        <taxon>Eukaryota</taxon>
        <taxon>Metazoa</taxon>
        <taxon>Echinodermata</taxon>
        <taxon>Eleutherozoa</taxon>
        <taxon>Echinozoa</taxon>
        <taxon>Holothuroidea</taxon>
        <taxon>Aspidochirotacea</taxon>
        <taxon>Aspidochirotida</taxon>
        <taxon>Stichopodidae</taxon>
        <taxon>Apostichopus</taxon>
    </lineage>
</organism>
<dbReference type="EMBL" id="MRZV01000044">
    <property type="protein sequence ID" value="PIK60949.1"/>
    <property type="molecule type" value="Genomic_DNA"/>
</dbReference>
<gene>
    <name evidence="4" type="ORF">BSL78_02124</name>
</gene>
<dbReference type="SUPFAM" id="SSF48726">
    <property type="entry name" value="Immunoglobulin"/>
    <property type="match status" value="1"/>
</dbReference>
<dbReference type="Gene3D" id="2.60.40.10">
    <property type="entry name" value="Immunoglobulins"/>
    <property type="match status" value="1"/>
</dbReference>
<dbReference type="InterPro" id="IPR036179">
    <property type="entry name" value="Ig-like_dom_sf"/>
</dbReference>
<dbReference type="SMART" id="SM00408">
    <property type="entry name" value="IGc2"/>
    <property type="match status" value="1"/>
</dbReference>
<dbReference type="InterPro" id="IPR013098">
    <property type="entry name" value="Ig_I-set"/>
</dbReference>
<dbReference type="PROSITE" id="PS50835">
    <property type="entry name" value="IG_LIKE"/>
    <property type="match status" value="1"/>
</dbReference>
<evidence type="ECO:0000256" key="1">
    <source>
        <dbReference type="ARBA" id="ARBA00023157"/>
    </source>
</evidence>
<dbReference type="STRING" id="307972.A0A2G8LL17"/>
<evidence type="ECO:0000313" key="4">
    <source>
        <dbReference type="EMBL" id="PIK60949.1"/>
    </source>
</evidence>
<dbReference type="Pfam" id="PF07679">
    <property type="entry name" value="I-set"/>
    <property type="match status" value="1"/>
</dbReference>